<protein>
    <submittedName>
        <fullName evidence="1">Uncharacterized protein</fullName>
    </submittedName>
</protein>
<reference evidence="1 2" key="1">
    <citation type="journal article" date="2018" name="PLoS Genet.">
        <title>Population sequencing reveals clonal diversity and ancestral inbreeding in the grapevine cultivar Chardonnay.</title>
        <authorList>
            <person name="Roach M.J."/>
            <person name="Johnson D.L."/>
            <person name="Bohlmann J."/>
            <person name="van Vuuren H.J."/>
            <person name="Jones S.J."/>
            <person name="Pretorius I.S."/>
            <person name="Schmidt S.A."/>
            <person name="Borneman A.R."/>
        </authorList>
    </citation>
    <scope>NUCLEOTIDE SEQUENCE [LARGE SCALE GENOMIC DNA]</scope>
    <source>
        <strain evidence="2">cv. Chardonnay</strain>
        <tissue evidence="1">Leaf</tissue>
    </source>
</reference>
<organism evidence="1 2">
    <name type="scientific">Vitis vinifera</name>
    <name type="common">Grape</name>
    <dbReference type="NCBI Taxonomy" id="29760"/>
    <lineage>
        <taxon>Eukaryota</taxon>
        <taxon>Viridiplantae</taxon>
        <taxon>Streptophyta</taxon>
        <taxon>Embryophyta</taxon>
        <taxon>Tracheophyta</taxon>
        <taxon>Spermatophyta</taxon>
        <taxon>Magnoliopsida</taxon>
        <taxon>eudicotyledons</taxon>
        <taxon>Gunneridae</taxon>
        <taxon>Pentapetalae</taxon>
        <taxon>rosids</taxon>
        <taxon>Vitales</taxon>
        <taxon>Vitaceae</taxon>
        <taxon>Viteae</taxon>
        <taxon>Vitis</taxon>
    </lineage>
</organism>
<dbReference type="AlphaFoldDB" id="A0A438KPT8"/>
<dbReference type="Proteomes" id="UP000288805">
    <property type="component" value="Unassembled WGS sequence"/>
</dbReference>
<evidence type="ECO:0000313" key="1">
    <source>
        <dbReference type="EMBL" id="RVX23214.1"/>
    </source>
</evidence>
<dbReference type="EMBL" id="QGNW01000001">
    <property type="protein sequence ID" value="RVX23214.1"/>
    <property type="molecule type" value="Genomic_DNA"/>
</dbReference>
<sequence length="104" mass="11790">MVDIQNCDGTGEGGDNCLKEASPLLFILVSHENATIADMGHHNFVGSYLNWEDISVWKEDRKGNFSVKWDYSSLCAESRVDFPTKDIWGSQAPMRLDFFTWEAP</sequence>
<comment type="caution">
    <text evidence="1">The sequence shown here is derived from an EMBL/GenBank/DDBJ whole genome shotgun (WGS) entry which is preliminary data.</text>
</comment>
<name>A0A438KPT8_VITVI</name>
<gene>
    <name evidence="1" type="ORF">CK203_000257</name>
</gene>
<proteinExistence type="predicted"/>
<accession>A0A438KPT8</accession>
<evidence type="ECO:0000313" key="2">
    <source>
        <dbReference type="Proteomes" id="UP000288805"/>
    </source>
</evidence>